<dbReference type="Gene3D" id="3.40.50.2300">
    <property type="match status" value="1"/>
</dbReference>
<feature type="modified residue" description="4-aspartylphosphate" evidence="1">
    <location>
        <position position="61"/>
    </location>
</feature>
<dbReference type="PANTHER" id="PTHR43228">
    <property type="entry name" value="TWO-COMPONENT RESPONSE REGULATOR"/>
    <property type="match status" value="1"/>
</dbReference>
<dbReference type="PANTHER" id="PTHR43228:SF24">
    <property type="entry name" value="TWO-COMPONENT RESPONSE REGULATOR ORR42"/>
    <property type="match status" value="1"/>
</dbReference>
<dbReference type="eggNOG" id="KOG0519">
    <property type="taxonomic scope" value="Eukaryota"/>
</dbReference>
<dbReference type="Pfam" id="PF00072">
    <property type="entry name" value="Response_reg"/>
    <property type="match status" value="1"/>
</dbReference>
<dbReference type="Gramene" id="KQK07040">
    <property type="protein sequence ID" value="KQK07040"/>
    <property type="gene ID" value="BRADI_2g32310v3"/>
</dbReference>
<gene>
    <name evidence="4" type="primary">LOC100830717</name>
    <name evidence="3" type="ORF">BRADI_2g32310v3</name>
</gene>
<dbReference type="STRING" id="15368.I1HKW5"/>
<organism evidence="3">
    <name type="scientific">Brachypodium distachyon</name>
    <name type="common">Purple false brome</name>
    <name type="synonym">Trachynia distachya</name>
    <dbReference type="NCBI Taxonomy" id="15368"/>
    <lineage>
        <taxon>Eukaryota</taxon>
        <taxon>Viridiplantae</taxon>
        <taxon>Streptophyta</taxon>
        <taxon>Embryophyta</taxon>
        <taxon>Tracheophyta</taxon>
        <taxon>Spermatophyta</taxon>
        <taxon>Magnoliopsida</taxon>
        <taxon>Liliopsida</taxon>
        <taxon>Poales</taxon>
        <taxon>Poaceae</taxon>
        <taxon>BOP clade</taxon>
        <taxon>Pooideae</taxon>
        <taxon>Stipodae</taxon>
        <taxon>Brachypodieae</taxon>
        <taxon>Brachypodium</taxon>
    </lineage>
</organism>
<dbReference type="Proteomes" id="UP000008810">
    <property type="component" value="Chromosome 2"/>
</dbReference>
<accession>I1HKW5</accession>
<dbReference type="GeneID" id="100830717"/>
<dbReference type="InterPro" id="IPR052048">
    <property type="entry name" value="ST_Response_Regulator"/>
</dbReference>
<evidence type="ECO:0000313" key="4">
    <source>
        <dbReference type="EnsemblPlants" id="KQK07040"/>
    </source>
</evidence>
<dbReference type="GO" id="GO:0000160">
    <property type="term" value="P:phosphorelay signal transduction system"/>
    <property type="evidence" value="ECO:0007669"/>
    <property type="project" value="InterPro"/>
</dbReference>
<evidence type="ECO:0000256" key="1">
    <source>
        <dbReference type="PROSITE-ProRule" id="PRU00169"/>
    </source>
</evidence>
<dbReference type="EMBL" id="CM000881">
    <property type="protein sequence ID" value="KQK07040.1"/>
    <property type="molecule type" value="Genomic_DNA"/>
</dbReference>
<reference evidence="3" key="2">
    <citation type="submission" date="2017-06" db="EMBL/GenBank/DDBJ databases">
        <title>WGS assembly of Brachypodium distachyon.</title>
        <authorList>
            <consortium name="The International Brachypodium Initiative"/>
            <person name="Lucas S."/>
            <person name="Harmon-Smith M."/>
            <person name="Lail K."/>
            <person name="Tice H."/>
            <person name="Grimwood J."/>
            <person name="Bruce D."/>
            <person name="Barry K."/>
            <person name="Shu S."/>
            <person name="Lindquist E."/>
            <person name="Wang M."/>
            <person name="Pitluck S."/>
            <person name="Vogel J.P."/>
            <person name="Garvin D.F."/>
            <person name="Mockler T.C."/>
            <person name="Schmutz J."/>
            <person name="Rokhsar D."/>
            <person name="Bevan M.W."/>
        </authorList>
    </citation>
    <scope>NUCLEOTIDE SEQUENCE</scope>
    <source>
        <strain evidence="3">Bd21</strain>
    </source>
</reference>
<dbReference type="HOGENOM" id="CLU_000445_69_12_1"/>
<name>I1HKW5_BRADI</name>
<dbReference type="OMA" id="RMTHQAL"/>
<dbReference type="OrthoDB" id="619139at2759"/>
<reference evidence="3 4" key="1">
    <citation type="journal article" date="2010" name="Nature">
        <title>Genome sequencing and analysis of the model grass Brachypodium distachyon.</title>
        <authorList>
            <consortium name="International Brachypodium Initiative"/>
        </authorList>
    </citation>
    <scope>NUCLEOTIDE SEQUENCE [LARGE SCALE GENOMIC DNA]</scope>
    <source>
        <strain evidence="3">Bd21</strain>
        <strain evidence="4">cv. Bd21</strain>
    </source>
</reference>
<dbReference type="SUPFAM" id="SSF52172">
    <property type="entry name" value="CheY-like"/>
    <property type="match status" value="1"/>
</dbReference>
<proteinExistence type="predicted"/>
<dbReference type="PROSITE" id="PS50110">
    <property type="entry name" value="RESPONSE_REGULATORY"/>
    <property type="match status" value="1"/>
</dbReference>
<dbReference type="CDD" id="cd17546">
    <property type="entry name" value="REC_hyHK_CKI1_RcsC-like"/>
    <property type="match status" value="1"/>
</dbReference>
<keyword evidence="5" id="KW-1185">Reference proteome</keyword>
<dbReference type="InterPro" id="IPR001789">
    <property type="entry name" value="Sig_transdc_resp-reg_receiver"/>
</dbReference>
<evidence type="ECO:0000313" key="3">
    <source>
        <dbReference type="EMBL" id="KQK07040.1"/>
    </source>
</evidence>
<dbReference type="EnsemblPlants" id="KQK07040">
    <property type="protein sequence ID" value="KQK07040"/>
    <property type="gene ID" value="BRADI_2g32310v3"/>
</dbReference>
<evidence type="ECO:0000313" key="5">
    <source>
        <dbReference type="Proteomes" id="UP000008810"/>
    </source>
</evidence>
<feature type="domain" description="Response regulatory" evidence="2">
    <location>
        <begin position="11"/>
        <end position="119"/>
    </location>
</feature>
<dbReference type="InterPro" id="IPR011006">
    <property type="entry name" value="CheY-like_superfamily"/>
</dbReference>
<sequence>MDSKTQGSSLKVLVIEDSELQSMILLAMLRRCNCETARAENGKEAVDLYLEGKTFDIILCDKQMPIMNGPEAIVKIRSMGATEVKIVGLSADSDATEEFISDGADMFVAKPMKLEVSRI</sequence>
<dbReference type="RefSeq" id="XP_003566425.3">
    <property type="nucleotide sequence ID" value="XM_003566377.4"/>
</dbReference>
<dbReference type="KEGG" id="bdi:100830717"/>
<reference evidence="4" key="3">
    <citation type="submission" date="2018-08" db="UniProtKB">
        <authorList>
            <consortium name="EnsemblPlants"/>
        </authorList>
    </citation>
    <scope>IDENTIFICATION</scope>
    <source>
        <strain evidence="4">cv. Bd21</strain>
    </source>
</reference>
<dbReference type="AlphaFoldDB" id="I1HKW5"/>
<dbReference type="SMART" id="SM00448">
    <property type="entry name" value="REC"/>
    <property type="match status" value="1"/>
</dbReference>
<keyword evidence="1" id="KW-0597">Phosphoprotein</keyword>
<protein>
    <recommendedName>
        <fullName evidence="2">Response regulatory domain-containing protein</fullName>
    </recommendedName>
</protein>
<evidence type="ECO:0000259" key="2">
    <source>
        <dbReference type="PROSITE" id="PS50110"/>
    </source>
</evidence>